<dbReference type="Proteomes" id="UP000188820">
    <property type="component" value="Unassembled WGS sequence"/>
</dbReference>
<name>A0ABX3KYG5_9PAST</name>
<evidence type="ECO:0000313" key="1">
    <source>
        <dbReference type="EMBL" id="OOF69667.1"/>
    </source>
</evidence>
<proteinExistence type="predicted"/>
<protein>
    <submittedName>
        <fullName evidence="1">Type IV secretion protein Rhs</fullName>
    </submittedName>
</protein>
<keyword evidence="2" id="KW-1185">Reference proteome</keyword>
<dbReference type="EMBL" id="MLAA01000025">
    <property type="protein sequence ID" value="OOF69667.1"/>
    <property type="molecule type" value="Genomic_DNA"/>
</dbReference>
<comment type="caution">
    <text evidence="1">The sequence shown here is derived from an EMBL/GenBank/DDBJ whole genome shotgun (WGS) entry which is preliminary data.</text>
</comment>
<sequence length="56" mass="5984">MIDSKGIVLKGKVTIKGKLITTSGVPESVLRLSLVANDAKPICEICEQMKNKKADA</sequence>
<accession>A0ABX3KYG5</accession>
<reference evidence="1 2" key="1">
    <citation type="submission" date="2016-10" db="EMBL/GenBank/DDBJ databases">
        <title>Rodentibacter gen. nov. and new species.</title>
        <authorList>
            <person name="Christensen H."/>
        </authorList>
    </citation>
    <scope>NUCLEOTIDE SEQUENCE [LARGE SCALE GENOMIC DNA]</scope>
    <source>
        <strain evidence="1 2">1998236014</strain>
    </source>
</reference>
<evidence type="ECO:0000313" key="2">
    <source>
        <dbReference type="Proteomes" id="UP000188820"/>
    </source>
</evidence>
<gene>
    <name evidence="1" type="ORF">BKG89_06590</name>
</gene>
<organism evidence="1 2">
    <name type="scientific">Rodentibacter caecimuris</name>
    <dbReference type="NCBI Taxonomy" id="1796644"/>
    <lineage>
        <taxon>Bacteria</taxon>
        <taxon>Pseudomonadati</taxon>
        <taxon>Pseudomonadota</taxon>
        <taxon>Gammaproteobacteria</taxon>
        <taxon>Pasteurellales</taxon>
        <taxon>Pasteurellaceae</taxon>
        <taxon>Rodentibacter</taxon>
    </lineage>
</organism>